<evidence type="ECO:0000256" key="1">
    <source>
        <dbReference type="ARBA" id="ARBA00022676"/>
    </source>
</evidence>
<evidence type="ECO:0000256" key="3">
    <source>
        <dbReference type="ARBA" id="ARBA00022726"/>
    </source>
</evidence>
<keyword evidence="2" id="KW-0808">Transferase</keyword>
<dbReference type="FunFam" id="3.40.50.1580:FF:000012">
    <property type="entry name" value="Probable 6-oxopurine nucleoside phosphorylase"/>
    <property type="match status" value="1"/>
</dbReference>
<dbReference type="GO" id="GO:0017061">
    <property type="term" value="F:S-methyl-5-thioadenosine phosphorylase activity"/>
    <property type="evidence" value="ECO:0007669"/>
    <property type="project" value="InterPro"/>
</dbReference>
<dbReference type="GO" id="GO:0005829">
    <property type="term" value="C:cytosol"/>
    <property type="evidence" value="ECO:0007669"/>
    <property type="project" value="TreeGrafter"/>
</dbReference>
<keyword evidence="3" id="KW-0660">Purine salvage</keyword>
<dbReference type="InterPro" id="IPR000845">
    <property type="entry name" value="Nucleoside_phosphorylase_d"/>
</dbReference>
<dbReference type="GO" id="GO:0006166">
    <property type="term" value="P:purine ribonucleoside salvage"/>
    <property type="evidence" value="ECO:0007669"/>
    <property type="project" value="UniProtKB-KW"/>
</dbReference>
<feature type="domain" description="Nucleoside phosphorylase" evidence="4">
    <location>
        <begin position="2"/>
        <end position="241"/>
    </location>
</feature>
<evidence type="ECO:0000259" key="4">
    <source>
        <dbReference type="Pfam" id="PF01048"/>
    </source>
</evidence>
<dbReference type="GO" id="GO:0019509">
    <property type="term" value="P:L-methionine salvage from methylthioadenosine"/>
    <property type="evidence" value="ECO:0007669"/>
    <property type="project" value="TreeGrafter"/>
</dbReference>
<dbReference type="AlphaFoldDB" id="A0A381QVA2"/>
<dbReference type="Gene3D" id="3.40.50.1580">
    <property type="entry name" value="Nucleoside phosphorylase domain"/>
    <property type="match status" value="1"/>
</dbReference>
<dbReference type="HAMAP" id="MF_01963">
    <property type="entry name" value="MTAP"/>
    <property type="match status" value="1"/>
</dbReference>
<gene>
    <name evidence="5" type="ORF">METZ01_LOCUS36200</name>
</gene>
<dbReference type="CDD" id="cd09010">
    <property type="entry name" value="MTAP_SsMTAPII_like_MTIP"/>
    <property type="match status" value="1"/>
</dbReference>
<keyword evidence="1" id="KW-0328">Glycosyltransferase</keyword>
<organism evidence="5">
    <name type="scientific">marine metagenome</name>
    <dbReference type="NCBI Taxonomy" id="408172"/>
    <lineage>
        <taxon>unclassified sequences</taxon>
        <taxon>metagenomes</taxon>
        <taxon>ecological metagenomes</taxon>
    </lineage>
</organism>
<evidence type="ECO:0000256" key="2">
    <source>
        <dbReference type="ARBA" id="ARBA00022679"/>
    </source>
</evidence>
<dbReference type="EMBL" id="UINC01001547">
    <property type="protein sequence ID" value="SUZ83346.1"/>
    <property type="molecule type" value="Genomic_DNA"/>
</dbReference>
<reference evidence="5" key="1">
    <citation type="submission" date="2018-05" db="EMBL/GenBank/DDBJ databases">
        <authorList>
            <person name="Lanie J.A."/>
            <person name="Ng W.-L."/>
            <person name="Kazmierczak K.M."/>
            <person name="Andrzejewski T.M."/>
            <person name="Davidsen T.M."/>
            <person name="Wayne K.J."/>
            <person name="Tettelin H."/>
            <person name="Glass J.I."/>
            <person name="Rusch D."/>
            <person name="Podicherti R."/>
            <person name="Tsui H.-C.T."/>
            <person name="Winkler M.E."/>
        </authorList>
    </citation>
    <scope>NUCLEOTIDE SEQUENCE</scope>
</reference>
<dbReference type="PANTHER" id="PTHR42679:SF2">
    <property type="entry name" value="S-METHYL-5'-THIOADENOSINE PHOSPHORYLASE"/>
    <property type="match status" value="1"/>
</dbReference>
<evidence type="ECO:0000313" key="5">
    <source>
        <dbReference type="EMBL" id="SUZ83346.1"/>
    </source>
</evidence>
<dbReference type="SUPFAM" id="SSF53167">
    <property type="entry name" value="Purine and uridine phosphorylases"/>
    <property type="match status" value="1"/>
</dbReference>
<protein>
    <recommendedName>
        <fullName evidence="4">Nucleoside phosphorylase domain-containing protein</fullName>
    </recommendedName>
</protein>
<sequence length="284" mass="30962">MKVGIIGGSGLYHLEELEEVEEVDLDTPFGKPSSNLVTGKVNGIPVAFLPRHGIGHVLLPTEIPFRANIWGLKMIGVTHLISVGAVGSLREEIEPGHMVFPDQFIDLTRHRKSTFFGNGVVGHVQFGDPVCSDLSGKLVEAAQTVGATMHVGGTYICMEGPAFSSRAESLLYRSWGADVIGMTNVQEAKLAREAEMAFASIALATDYDCWHVSESEVSVEDIIKVMHANVETARQILVETLRKISPDFPNSQADALKFSLITDKSKIPKTTCRDLDLLLGRYLD</sequence>
<name>A0A381QVA2_9ZZZZ</name>
<dbReference type="Pfam" id="PF01048">
    <property type="entry name" value="PNP_UDP_1"/>
    <property type="match status" value="1"/>
</dbReference>
<dbReference type="NCBIfam" id="TIGR01694">
    <property type="entry name" value="MTAP"/>
    <property type="match status" value="1"/>
</dbReference>
<dbReference type="InterPro" id="IPR010044">
    <property type="entry name" value="MTAP"/>
</dbReference>
<dbReference type="InterPro" id="IPR035994">
    <property type="entry name" value="Nucleoside_phosphorylase_sf"/>
</dbReference>
<accession>A0A381QVA2</accession>
<dbReference type="PANTHER" id="PTHR42679">
    <property type="entry name" value="S-METHYL-5'-THIOADENOSINE PHOSPHORYLASE"/>
    <property type="match status" value="1"/>
</dbReference>
<proteinExistence type="inferred from homology"/>